<evidence type="ECO:0000259" key="8">
    <source>
        <dbReference type="PROSITE" id="PS51790"/>
    </source>
</evidence>
<protein>
    <recommendedName>
        <fullName evidence="3">peptide-methionine (R)-S-oxide reductase</fullName>
        <ecNumber evidence="3">1.8.4.12</ecNumber>
    </recommendedName>
</protein>
<keyword evidence="6 9" id="KW-0560">Oxidoreductase</keyword>
<dbReference type="GO" id="GO:0033743">
    <property type="term" value="F:peptide-methionine (R)-S-oxide reductase activity"/>
    <property type="evidence" value="ECO:0007669"/>
    <property type="project" value="UniProtKB-EC"/>
</dbReference>
<dbReference type="InterPro" id="IPR011057">
    <property type="entry name" value="Mss4-like_sf"/>
</dbReference>
<dbReference type="FunFam" id="2.170.150.20:FF:000001">
    <property type="entry name" value="Peptide methionine sulfoxide reductase MsrB"/>
    <property type="match status" value="1"/>
</dbReference>
<dbReference type="EMBL" id="UOFV01000178">
    <property type="protein sequence ID" value="VAW99475.1"/>
    <property type="molecule type" value="Genomic_DNA"/>
</dbReference>
<feature type="domain" description="MsrB" evidence="8">
    <location>
        <begin position="4"/>
        <end position="126"/>
    </location>
</feature>
<dbReference type="EC" id="1.8.4.12" evidence="3"/>
<dbReference type="InterPro" id="IPR028427">
    <property type="entry name" value="Met_Sox_Rdtase_MsrB"/>
</dbReference>
<proteinExistence type="inferred from homology"/>
<evidence type="ECO:0000313" key="9">
    <source>
        <dbReference type="EMBL" id="VAW99475.1"/>
    </source>
</evidence>
<accession>A0A3B1A0S6</accession>
<dbReference type="AlphaFoldDB" id="A0A3B1A0S6"/>
<keyword evidence="4" id="KW-0479">Metal-binding</keyword>
<dbReference type="GO" id="GO:0046872">
    <property type="term" value="F:metal ion binding"/>
    <property type="evidence" value="ECO:0007669"/>
    <property type="project" value="UniProtKB-KW"/>
</dbReference>
<name>A0A3B1A0S6_9ZZZZ</name>
<evidence type="ECO:0000256" key="7">
    <source>
        <dbReference type="ARBA" id="ARBA00048488"/>
    </source>
</evidence>
<sequence>MDKNTNWKQKLTTEQYRITREGGTEAPFSGEYCEHKEVGTYHCVCCDAPLFHTRQKYDSGSGWPSFWAALNDKVIRDISDHSHGMLRTETRCAQCDAHLGHVFEDGPPPTGLRYCINSASLSFFADSDTHPDDAI</sequence>
<dbReference type="PANTHER" id="PTHR10173">
    <property type="entry name" value="METHIONINE SULFOXIDE REDUCTASE"/>
    <property type="match status" value="1"/>
</dbReference>
<dbReference type="PROSITE" id="PS51790">
    <property type="entry name" value="MSRB"/>
    <property type="match status" value="1"/>
</dbReference>
<evidence type="ECO:0000256" key="5">
    <source>
        <dbReference type="ARBA" id="ARBA00022833"/>
    </source>
</evidence>
<keyword evidence="5" id="KW-0862">Zinc</keyword>
<dbReference type="NCBIfam" id="TIGR00357">
    <property type="entry name" value="peptide-methionine (R)-S-oxide reductase MsrB"/>
    <property type="match status" value="1"/>
</dbReference>
<dbReference type="InterPro" id="IPR002579">
    <property type="entry name" value="Met_Sox_Rdtase_MsrB_dom"/>
</dbReference>
<evidence type="ECO:0000256" key="1">
    <source>
        <dbReference type="ARBA" id="ARBA00001947"/>
    </source>
</evidence>
<dbReference type="Pfam" id="PF01641">
    <property type="entry name" value="SelR"/>
    <property type="match status" value="1"/>
</dbReference>
<evidence type="ECO:0000256" key="3">
    <source>
        <dbReference type="ARBA" id="ARBA00012499"/>
    </source>
</evidence>
<gene>
    <name evidence="9" type="ORF">MNBD_GAMMA19-1172</name>
</gene>
<evidence type="ECO:0000256" key="4">
    <source>
        <dbReference type="ARBA" id="ARBA00022723"/>
    </source>
</evidence>
<dbReference type="GO" id="GO:0030091">
    <property type="term" value="P:protein repair"/>
    <property type="evidence" value="ECO:0007669"/>
    <property type="project" value="InterPro"/>
</dbReference>
<dbReference type="Gene3D" id="2.170.150.20">
    <property type="entry name" value="Peptide methionine sulfoxide reductase"/>
    <property type="match status" value="1"/>
</dbReference>
<comment type="similarity">
    <text evidence="2">Belongs to the MsrB Met sulfoxide reductase family.</text>
</comment>
<reference evidence="9" key="1">
    <citation type="submission" date="2018-06" db="EMBL/GenBank/DDBJ databases">
        <authorList>
            <person name="Zhirakovskaya E."/>
        </authorList>
    </citation>
    <scope>NUCLEOTIDE SEQUENCE</scope>
</reference>
<organism evidence="9">
    <name type="scientific">hydrothermal vent metagenome</name>
    <dbReference type="NCBI Taxonomy" id="652676"/>
    <lineage>
        <taxon>unclassified sequences</taxon>
        <taxon>metagenomes</taxon>
        <taxon>ecological metagenomes</taxon>
    </lineage>
</organism>
<comment type="catalytic activity">
    <reaction evidence="7">
        <text>L-methionyl-[protein] + [thioredoxin]-disulfide + H2O = L-methionyl-(R)-S-oxide-[protein] + [thioredoxin]-dithiol</text>
        <dbReference type="Rhea" id="RHEA:24164"/>
        <dbReference type="Rhea" id="RHEA-COMP:10698"/>
        <dbReference type="Rhea" id="RHEA-COMP:10700"/>
        <dbReference type="Rhea" id="RHEA-COMP:12313"/>
        <dbReference type="Rhea" id="RHEA-COMP:12314"/>
        <dbReference type="ChEBI" id="CHEBI:15377"/>
        <dbReference type="ChEBI" id="CHEBI:16044"/>
        <dbReference type="ChEBI" id="CHEBI:29950"/>
        <dbReference type="ChEBI" id="CHEBI:45764"/>
        <dbReference type="ChEBI" id="CHEBI:50058"/>
        <dbReference type="EC" id="1.8.4.12"/>
    </reaction>
</comment>
<dbReference type="GO" id="GO:0006979">
    <property type="term" value="P:response to oxidative stress"/>
    <property type="evidence" value="ECO:0007669"/>
    <property type="project" value="InterPro"/>
</dbReference>
<dbReference type="SUPFAM" id="SSF51316">
    <property type="entry name" value="Mss4-like"/>
    <property type="match status" value="1"/>
</dbReference>
<evidence type="ECO:0000256" key="2">
    <source>
        <dbReference type="ARBA" id="ARBA00007174"/>
    </source>
</evidence>
<comment type="cofactor">
    <cofactor evidence="1">
        <name>Zn(2+)</name>
        <dbReference type="ChEBI" id="CHEBI:29105"/>
    </cofactor>
</comment>
<dbReference type="HAMAP" id="MF_01400">
    <property type="entry name" value="MsrB"/>
    <property type="match status" value="1"/>
</dbReference>
<dbReference type="GO" id="GO:0005737">
    <property type="term" value="C:cytoplasm"/>
    <property type="evidence" value="ECO:0007669"/>
    <property type="project" value="TreeGrafter"/>
</dbReference>
<dbReference type="PANTHER" id="PTHR10173:SF52">
    <property type="entry name" value="METHIONINE-R-SULFOXIDE REDUCTASE B1"/>
    <property type="match status" value="1"/>
</dbReference>
<evidence type="ECO:0000256" key="6">
    <source>
        <dbReference type="ARBA" id="ARBA00023002"/>
    </source>
</evidence>